<evidence type="ECO:0000313" key="3">
    <source>
        <dbReference type="Proteomes" id="UP000297245"/>
    </source>
</evidence>
<keyword evidence="3" id="KW-1185">Reference proteome</keyword>
<feature type="compositionally biased region" description="Low complexity" evidence="1">
    <location>
        <begin position="136"/>
        <end position="147"/>
    </location>
</feature>
<evidence type="ECO:0000256" key="1">
    <source>
        <dbReference type="SAM" id="MobiDB-lite"/>
    </source>
</evidence>
<feature type="compositionally biased region" description="Gly residues" evidence="1">
    <location>
        <begin position="151"/>
        <end position="160"/>
    </location>
</feature>
<organism evidence="2 3">
    <name type="scientific">Dendrothele bispora (strain CBS 962.96)</name>
    <dbReference type="NCBI Taxonomy" id="1314807"/>
    <lineage>
        <taxon>Eukaryota</taxon>
        <taxon>Fungi</taxon>
        <taxon>Dikarya</taxon>
        <taxon>Basidiomycota</taxon>
        <taxon>Agaricomycotina</taxon>
        <taxon>Agaricomycetes</taxon>
        <taxon>Agaricomycetidae</taxon>
        <taxon>Agaricales</taxon>
        <taxon>Agaricales incertae sedis</taxon>
        <taxon>Dendrothele</taxon>
    </lineage>
</organism>
<protein>
    <submittedName>
        <fullName evidence="2">Uncharacterized protein</fullName>
    </submittedName>
</protein>
<sequence>MIQALNNTYLDFDSIAAWKRKKELHLYTPTTSSHKSHFPSQSPIPAVVNPTHPFLPVPSHSQQPEPKPQSILQLLYLKSSINPGASVSLTYSVRISSSSWVATGKLPDLYGSHTGDGNEGANDSTVPKAKPKEKPQSAPSSSSTTTSGNDEGLGGLLGGLVGRSREGTYGSMRVRGIFRFRREDDRFGIRAVERVQTRAWESQMDRNATIAEESSSGEGVVVAEVE</sequence>
<feature type="compositionally biased region" description="Polar residues" evidence="1">
    <location>
        <begin position="30"/>
        <end position="43"/>
    </location>
</feature>
<reference evidence="2 3" key="1">
    <citation type="journal article" date="2019" name="Nat. Ecol. Evol.">
        <title>Megaphylogeny resolves global patterns of mushroom evolution.</title>
        <authorList>
            <person name="Varga T."/>
            <person name="Krizsan K."/>
            <person name="Foldi C."/>
            <person name="Dima B."/>
            <person name="Sanchez-Garcia M."/>
            <person name="Sanchez-Ramirez S."/>
            <person name="Szollosi G.J."/>
            <person name="Szarkandi J.G."/>
            <person name="Papp V."/>
            <person name="Albert L."/>
            <person name="Andreopoulos W."/>
            <person name="Angelini C."/>
            <person name="Antonin V."/>
            <person name="Barry K.W."/>
            <person name="Bougher N.L."/>
            <person name="Buchanan P."/>
            <person name="Buyck B."/>
            <person name="Bense V."/>
            <person name="Catcheside P."/>
            <person name="Chovatia M."/>
            <person name="Cooper J."/>
            <person name="Damon W."/>
            <person name="Desjardin D."/>
            <person name="Finy P."/>
            <person name="Geml J."/>
            <person name="Haridas S."/>
            <person name="Hughes K."/>
            <person name="Justo A."/>
            <person name="Karasinski D."/>
            <person name="Kautmanova I."/>
            <person name="Kiss B."/>
            <person name="Kocsube S."/>
            <person name="Kotiranta H."/>
            <person name="LaButti K.M."/>
            <person name="Lechner B.E."/>
            <person name="Liimatainen K."/>
            <person name="Lipzen A."/>
            <person name="Lukacs Z."/>
            <person name="Mihaltcheva S."/>
            <person name="Morgado L.N."/>
            <person name="Niskanen T."/>
            <person name="Noordeloos M.E."/>
            <person name="Ohm R.A."/>
            <person name="Ortiz-Santana B."/>
            <person name="Ovrebo C."/>
            <person name="Racz N."/>
            <person name="Riley R."/>
            <person name="Savchenko A."/>
            <person name="Shiryaev A."/>
            <person name="Soop K."/>
            <person name="Spirin V."/>
            <person name="Szebenyi C."/>
            <person name="Tomsovsky M."/>
            <person name="Tulloss R.E."/>
            <person name="Uehling J."/>
            <person name="Grigoriev I.V."/>
            <person name="Vagvolgyi C."/>
            <person name="Papp T."/>
            <person name="Martin F.M."/>
            <person name="Miettinen O."/>
            <person name="Hibbett D.S."/>
            <person name="Nagy L.G."/>
        </authorList>
    </citation>
    <scope>NUCLEOTIDE SEQUENCE [LARGE SCALE GENOMIC DNA]</scope>
    <source>
        <strain evidence="2 3">CBS 962.96</strain>
    </source>
</reference>
<feature type="region of interest" description="Disordered" evidence="1">
    <location>
        <begin position="111"/>
        <end position="160"/>
    </location>
</feature>
<feature type="region of interest" description="Disordered" evidence="1">
    <location>
        <begin position="30"/>
        <end position="67"/>
    </location>
</feature>
<accession>A0A4S8MUM5</accession>
<proteinExistence type="predicted"/>
<gene>
    <name evidence="2" type="ORF">K435DRAFT_848614</name>
</gene>
<dbReference type="EMBL" id="ML179040">
    <property type="protein sequence ID" value="THV06937.1"/>
    <property type="molecule type" value="Genomic_DNA"/>
</dbReference>
<evidence type="ECO:0000313" key="2">
    <source>
        <dbReference type="EMBL" id="THV06937.1"/>
    </source>
</evidence>
<dbReference type="AlphaFoldDB" id="A0A4S8MUM5"/>
<name>A0A4S8MUM5_DENBC</name>
<dbReference type="Proteomes" id="UP000297245">
    <property type="component" value="Unassembled WGS sequence"/>
</dbReference>